<evidence type="ECO:0008006" key="3">
    <source>
        <dbReference type="Google" id="ProtNLM"/>
    </source>
</evidence>
<dbReference type="EMBL" id="CP106735">
    <property type="protein sequence ID" value="UXX79401.1"/>
    <property type="molecule type" value="Genomic_DNA"/>
</dbReference>
<dbReference type="Proteomes" id="UP001062165">
    <property type="component" value="Chromosome"/>
</dbReference>
<evidence type="ECO:0000313" key="2">
    <source>
        <dbReference type="Proteomes" id="UP001062165"/>
    </source>
</evidence>
<dbReference type="Gene3D" id="2.115.10.20">
    <property type="entry name" value="Glycosyl hydrolase domain, family 43"/>
    <property type="match status" value="2"/>
</dbReference>
<dbReference type="SUPFAM" id="SSF75005">
    <property type="entry name" value="Arabinanase/levansucrase/invertase"/>
    <property type="match status" value="2"/>
</dbReference>
<sequence length="380" mass="43038">MKLQIGILSVLLVGVSWGQTQAQSKYEIIREGESKPAITQAMFAEAGVASQGENINGPSVIRIPKWVKKKNRIHAKAQYYMYFAHHAGDYIRMAWAEKIDGPWHLYQIGDEVPMGDRGVLDLGDTVINLANGVVIPNNHLASPDVHVDHDNKRIIMYFHSGASTYVNGVRVRKQLTYVSTSTDGLEFYNGIQPVFLGPSYFRVFSYKDQLYALDNGANPYQALDAADPWTAPEGFDYTNNLWNKHPENPFQKDIEDIEGKSFKELRIRHTAVRVVGDELHVFYTRRGEMQERVMMSTIDLSVGDWLNWDATYPPVEVLKPSPGWEGGDLELVRSKTSSAPEDVNQLRDPYVFEDKDGSLYLFYSGRGEDAIGMVRMTYKD</sequence>
<proteinExistence type="predicted"/>
<protein>
    <recommendedName>
        <fullName evidence="3">BNR repeat-containing family member</fullName>
    </recommendedName>
</protein>
<dbReference type="RefSeq" id="WP_263051144.1">
    <property type="nucleotide sequence ID" value="NZ_CP106735.1"/>
</dbReference>
<name>A0ABY6CZR5_9BACT</name>
<dbReference type="InterPro" id="IPR023296">
    <property type="entry name" value="Glyco_hydro_beta-prop_sf"/>
</dbReference>
<gene>
    <name evidence="1" type="ORF">N7E81_18780</name>
</gene>
<accession>A0ABY6CZR5</accession>
<organism evidence="1 2">
    <name type="scientific">Reichenbachiella carrageenanivorans</name>
    <dbReference type="NCBI Taxonomy" id="2979869"/>
    <lineage>
        <taxon>Bacteria</taxon>
        <taxon>Pseudomonadati</taxon>
        <taxon>Bacteroidota</taxon>
        <taxon>Cytophagia</taxon>
        <taxon>Cytophagales</taxon>
        <taxon>Reichenbachiellaceae</taxon>
        <taxon>Reichenbachiella</taxon>
    </lineage>
</organism>
<evidence type="ECO:0000313" key="1">
    <source>
        <dbReference type="EMBL" id="UXX79401.1"/>
    </source>
</evidence>
<reference evidence="1" key="1">
    <citation type="submission" date="2022-10" db="EMBL/GenBank/DDBJ databases">
        <title>Comparative genomics and taxonomic characterization of three novel marine species of genus Reichenbachiella exhibiting antioxidant and polysaccharide degradation activities.</title>
        <authorList>
            <person name="Muhammad N."/>
            <person name="Lee Y.-J."/>
            <person name="Ko J."/>
            <person name="Kim S.-G."/>
        </authorList>
    </citation>
    <scope>NUCLEOTIDE SEQUENCE</scope>
    <source>
        <strain evidence="1">Wsw4-B4</strain>
    </source>
</reference>
<keyword evidence="2" id="KW-1185">Reference proteome</keyword>